<reference evidence="3 4" key="1">
    <citation type="journal article" date="2015" name="Nat. Commun.">
        <title>Outbred genome sequencing and CRISPR/Cas9 gene editing in butterflies.</title>
        <authorList>
            <person name="Li X."/>
            <person name="Fan D."/>
            <person name="Zhang W."/>
            <person name="Liu G."/>
            <person name="Zhang L."/>
            <person name="Zhao L."/>
            <person name="Fang X."/>
            <person name="Chen L."/>
            <person name="Dong Y."/>
            <person name="Chen Y."/>
            <person name="Ding Y."/>
            <person name="Zhao R."/>
            <person name="Feng M."/>
            <person name="Zhu Y."/>
            <person name="Feng Y."/>
            <person name="Jiang X."/>
            <person name="Zhu D."/>
            <person name="Xiang H."/>
            <person name="Feng X."/>
            <person name="Li S."/>
            <person name="Wang J."/>
            <person name="Zhang G."/>
            <person name="Kronforst M.R."/>
            <person name="Wang W."/>
        </authorList>
    </citation>
    <scope>NUCLEOTIDE SEQUENCE [LARGE SCALE GENOMIC DNA]</scope>
    <source>
        <strain evidence="3">Ya'a_city_454_Px</strain>
        <tissue evidence="3">Whole body</tissue>
    </source>
</reference>
<evidence type="ECO:0000256" key="1">
    <source>
        <dbReference type="ARBA" id="ARBA00008098"/>
    </source>
</evidence>
<dbReference type="Proteomes" id="UP000053268">
    <property type="component" value="Unassembled WGS sequence"/>
</dbReference>
<dbReference type="EMBL" id="KQ459449">
    <property type="protein sequence ID" value="KPJ00902.1"/>
    <property type="molecule type" value="Genomic_DNA"/>
</dbReference>
<dbReference type="SMART" id="SM00708">
    <property type="entry name" value="PhBP"/>
    <property type="match status" value="1"/>
</dbReference>
<dbReference type="InterPro" id="IPR036728">
    <property type="entry name" value="PBP_GOBP_sf"/>
</dbReference>
<comment type="similarity">
    <text evidence="1">Belongs to the PBP/GOBP family.</text>
</comment>
<evidence type="ECO:0000313" key="3">
    <source>
        <dbReference type="EMBL" id="KPJ00902.1"/>
    </source>
</evidence>
<dbReference type="Pfam" id="PF01395">
    <property type="entry name" value="PBP_GOBP"/>
    <property type="match status" value="1"/>
</dbReference>
<dbReference type="CDD" id="cd23992">
    <property type="entry name" value="PBP_GOBP"/>
    <property type="match status" value="1"/>
</dbReference>
<keyword evidence="2" id="KW-0813">Transport</keyword>
<proteinExistence type="inferred from homology"/>
<dbReference type="GO" id="GO:0005549">
    <property type="term" value="F:odorant binding"/>
    <property type="evidence" value="ECO:0007669"/>
    <property type="project" value="InterPro"/>
</dbReference>
<sequence length="197" mass="21750">MSDRALHGGAAPGRHSVHCDAADESATMDMGLLHWCLSCALAGLALTAAPAAATAEIMSHVTAHFGQTLEECREESGLTMDMMEAFAHYWSEDFGKATVQREFGCALICMSHKFSLLQDDVRLHHLNMDDYIRSFPNGELLSTKMVSMIHECERQYESVEDDCDRIVDVSLCFRSAAQREGIAPNLAMVEAALEQYT</sequence>
<dbReference type="Gene3D" id="1.10.238.20">
    <property type="entry name" value="Pheromone/general odorant binding protein domain"/>
    <property type="match status" value="1"/>
</dbReference>
<accession>A0A0N1IN01</accession>
<evidence type="ECO:0000313" key="4">
    <source>
        <dbReference type="Proteomes" id="UP000053268"/>
    </source>
</evidence>
<dbReference type="InterPro" id="IPR006170">
    <property type="entry name" value="PBP/GOBP"/>
</dbReference>
<evidence type="ECO:0000256" key="2">
    <source>
        <dbReference type="ARBA" id="ARBA00022448"/>
    </source>
</evidence>
<dbReference type="PRINTS" id="PR00484">
    <property type="entry name" value="PBPGOBP"/>
</dbReference>
<organism evidence="3 4">
    <name type="scientific">Papilio xuthus</name>
    <name type="common">Asian swallowtail butterfly</name>
    <dbReference type="NCBI Taxonomy" id="66420"/>
    <lineage>
        <taxon>Eukaryota</taxon>
        <taxon>Metazoa</taxon>
        <taxon>Ecdysozoa</taxon>
        <taxon>Arthropoda</taxon>
        <taxon>Hexapoda</taxon>
        <taxon>Insecta</taxon>
        <taxon>Pterygota</taxon>
        <taxon>Neoptera</taxon>
        <taxon>Endopterygota</taxon>
        <taxon>Lepidoptera</taxon>
        <taxon>Glossata</taxon>
        <taxon>Ditrysia</taxon>
        <taxon>Papilionoidea</taxon>
        <taxon>Papilionidae</taxon>
        <taxon>Papilioninae</taxon>
        <taxon>Papilio</taxon>
    </lineage>
</organism>
<protein>
    <submittedName>
        <fullName evidence="3">General odorant-binding protein 2</fullName>
    </submittedName>
</protein>
<name>A0A0N1IN01_PAPXU</name>
<gene>
    <name evidence="3" type="ORF">RR46_01381</name>
</gene>
<dbReference type="AlphaFoldDB" id="A0A0N1IN01"/>
<dbReference type="SUPFAM" id="SSF47565">
    <property type="entry name" value="Insect pheromone/odorant-binding proteins"/>
    <property type="match status" value="1"/>
</dbReference>
<dbReference type="InterPro" id="IPR006072">
    <property type="entry name" value="Odorant/phero-bd_Lep"/>
</dbReference>
<keyword evidence="4" id="KW-1185">Reference proteome</keyword>